<dbReference type="AlphaFoldDB" id="A0A4S4ED03"/>
<dbReference type="InterPro" id="IPR045073">
    <property type="entry name" value="Omega/Tau-like"/>
</dbReference>
<dbReference type="Pfam" id="PF13410">
    <property type="entry name" value="GST_C_2"/>
    <property type="match status" value="1"/>
</dbReference>
<comment type="caution">
    <text evidence="3">The sequence shown here is derived from an EMBL/GenBank/DDBJ whole genome shotgun (WGS) entry which is preliminary data.</text>
</comment>
<dbReference type="InterPro" id="IPR010987">
    <property type="entry name" value="Glutathione-S-Trfase_C-like"/>
</dbReference>
<dbReference type="PANTHER" id="PTHR11260">
    <property type="entry name" value="GLUTATHIONE S-TRANSFERASE, GST, SUPERFAMILY, GST DOMAIN CONTAINING"/>
    <property type="match status" value="1"/>
</dbReference>
<evidence type="ECO:0000313" key="4">
    <source>
        <dbReference type="Proteomes" id="UP000306102"/>
    </source>
</evidence>
<comment type="subcellular location">
    <subcellularLocation>
        <location evidence="1">Cytoplasm</location>
        <location evidence="1">Cytosol</location>
    </subcellularLocation>
</comment>
<accession>A0A4S4ED03</accession>
<sequence length="120" mass="13768">MREIRKAEGHHTKLAAVERVVEGLVLLEEAFVKCSKGKAFFGEDSIGYLDIAVGWFARWLKFAEKTHDLKLLDETKMPNLVGWVHRFLSNEAMKDVVPKIEQMTEIIKMLKAREQAQSPN</sequence>
<dbReference type="GO" id="GO:0006749">
    <property type="term" value="P:glutathione metabolic process"/>
    <property type="evidence" value="ECO:0007669"/>
    <property type="project" value="InterPro"/>
</dbReference>
<dbReference type="PROSITE" id="PS50405">
    <property type="entry name" value="GST_CTER"/>
    <property type="match status" value="1"/>
</dbReference>
<dbReference type="InterPro" id="IPR045074">
    <property type="entry name" value="GST_C_Tau"/>
</dbReference>
<dbReference type="PANTHER" id="PTHR11260:SF615">
    <property type="entry name" value="GLUTATHIONE S-TRANSFERASE U17"/>
    <property type="match status" value="1"/>
</dbReference>
<dbReference type="EC" id="2.5.1.18" evidence="1"/>
<dbReference type="InterPro" id="IPR036282">
    <property type="entry name" value="Glutathione-S-Trfase_C_sf"/>
</dbReference>
<evidence type="ECO:0000256" key="1">
    <source>
        <dbReference type="RuleBase" id="RU369102"/>
    </source>
</evidence>
<dbReference type="GO" id="GO:0005829">
    <property type="term" value="C:cytosol"/>
    <property type="evidence" value="ECO:0007669"/>
    <property type="project" value="UniProtKB-SubCell"/>
</dbReference>
<evidence type="ECO:0000259" key="2">
    <source>
        <dbReference type="PROSITE" id="PS50405"/>
    </source>
</evidence>
<name>A0A4S4ED03_CAMSN</name>
<comment type="similarity">
    <text evidence="1">Belongs to the GST superfamily.</text>
</comment>
<dbReference type="STRING" id="542762.A0A4S4ED03"/>
<evidence type="ECO:0000313" key="3">
    <source>
        <dbReference type="EMBL" id="THG14183.1"/>
    </source>
</evidence>
<dbReference type="GO" id="GO:0004364">
    <property type="term" value="F:glutathione transferase activity"/>
    <property type="evidence" value="ECO:0007669"/>
    <property type="project" value="UniProtKB-UniRule"/>
</dbReference>
<keyword evidence="1" id="KW-0963">Cytoplasm</keyword>
<keyword evidence="1" id="KW-0808">Transferase</keyword>
<dbReference type="EMBL" id="SDRB02005503">
    <property type="protein sequence ID" value="THG14183.1"/>
    <property type="molecule type" value="Genomic_DNA"/>
</dbReference>
<keyword evidence="4" id="KW-1185">Reference proteome</keyword>
<proteinExistence type="inferred from homology"/>
<gene>
    <name evidence="3" type="ORF">TEA_020276</name>
</gene>
<feature type="domain" description="GST C-terminal" evidence="2">
    <location>
        <begin position="1"/>
        <end position="106"/>
    </location>
</feature>
<protein>
    <recommendedName>
        <fullName evidence="1">Glutathione S-transferase</fullName>
        <ecNumber evidence="1">2.5.1.18</ecNumber>
    </recommendedName>
</protein>
<dbReference type="CDD" id="cd03185">
    <property type="entry name" value="GST_C_Tau"/>
    <property type="match status" value="1"/>
</dbReference>
<comment type="catalytic activity">
    <reaction evidence="1">
        <text>RX + glutathione = an S-substituted glutathione + a halide anion + H(+)</text>
        <dbReference type="Rhea" id="RHEA:16437"/>
        <dbReference type="ChEBI" id="CHEBI:15378"/>
        <dbReference type="ChEBI" id="CHEBI:16042"/>
        <dbReference type="ChEBI" id="CHEBI:17792"/>
        <dbReference type="ChEBI" id="CHEBI:57925"/>
        <dbReference type="ChEBI" id="CHEBI:90779"/>
        <dbReference type="EC" id="2.5.1.18"/>
    </reaction>
</comment>
<dbReference type="SUPFAM" id="SSF47616">
    <property type="entry name" value="GST C-terminal domain-like"/>
    <property type="match status" value="1"/>
</dbReference>
<dbReference type="Gene3D" id="1.20.1050.10">
    <property type="match status" value="1"/>
</dbReference>
<organism evidence="3 4">
    <name type="scientific">Camellia sinensis var. sinensis</name>
    <name type="common">China tea</name>
    <dbReference type="NCBI Taxonomy" id="542762"/>
    <lineage>
        <taxon>Eukaryota</taxon>
        <taxon>Viridiplantae</taxon>
        <taxon>Streptophyta</taxon>
        <taxon>Embryophyta</taxon>
        <taxon>Tracheophyta</taxon>
        <taxon>Spermatophyta</taxon>
        <taxon>Magnoliopsida</taxon>
        <taxon>eudicotyledons</taxon>
        <taxon>Gunneridae</taxon>
        <taxon>Pentapetalae</taxon>
        <taxon>asterids</taxon>
        <taxon>Ericales</taxon>
        <taxon>Theaceae</taxon>
        <taxon>Camellia</taxon>
    </lineage>
</organism>
<reference evidence="3 4" key="1">
    <citation type="journal article" date="2018" name="Proc. Natl. Acad. Sci. U.S.A.">
        <title>Draft genome sequence of Camellia sinensis var. sinensis provides insights into the evolution of the tea genome and tea quality.</title>
        <authorList>
            <person name="Wei C."/>
            <person name="Yang H."/>
            <person name="Wang S."/>
            <person name="Zhao J."/>
            <person name="Liu C."/>
            <person name="Gao L."/>
            <person name="Xia E."/>
            <person name="Lu Y."/>
            <person name="Tai Y."/>
            <person name="She G."/>
            <person name="Sun J."/>
            <person name="Cao H."/>
            <person name="Tong W."/>
            <person name="Gao Q."/>
            <person name="Li Y."/>
            <person name="Deng W."/>
            <person name="Jiang X."/>
            <person name="Wang W."/>
            <person name="Chen Q."/>
            <person name="Zhang S."/>
            <person name="Li H."/>
            <person name="Wu J."/>
            <person name="Wang P."/>
            <person name="Li P."/>
            <person name="Shi C."/>
            <person name="Zheng F."/>
            <person name="Jian J."/>
            <person name="Huang B."/>
            <person name="Shan D."/>
            <person name="Shi M."/>
            <person name="Fang C."/>
            <person name="Yue Y."/>
            <person name="Li F."/>
            <person name="Li D."/>
            <person name="Wei S."/>
            <person name="Han B."/>
            <person name="Jiang C."/>
            <person name="Yin Y."/>
            <person name="Xia T."/>
            <person name="Zhang Z."/>
            <person name="Bennetzen J.L."/>
            <person name="Zhao S."/>
            <person name="Wan X."/>
        </authorList>
    </citation>
    <scope>NUCLEOTIDE SEQUENCE [LARGE SCALE GENOMIC DNA]</scope>
    <source>
        <strain evidence="4">cv. Shuchazao</strain>
        <tissue evidence="3">Leaf</tissue>
    </source>
</reference>
<dbReference type="Proteomes" id="UP000306102">
    <property type="component" value="Unassembled WGS sequence"/>
</dbReference>
<comment type="function">
    <text evidence="1">Is involved in the conjugation of reduced glutathione to a wide number of exogenous and endogenous hydrophobic electrophiles.</text>
</comment>